<accession>A0A2P8DZS3</accession>
<evidence type="ECO:0000313" key="6">
    <source>
        <dbReference type="Proteomes" id="UP000243528"/>
    </source>
</evidence>
<dbReference type="AlphaFoldDB" id="A0A2P8DZS3"/>
<dbReference type="Gene3D" id="1.10.8.1080">
    <property type="match status" value="1"/>
</dbReference>
<dbReference type="Gene3D" id="3.40.50.10490">
    <property type="entry name" value="Glucose-6-phosphate isomerase like protein, domain 1"/>
    <property type="match status" value="1"/>
</dbReference>
<comment type="similarity">
    <text evidence="3">Belongs to the GCKR-like family. MurNAc-6-P etherase subfamily.</text>
</comment>
<dbReference type="EMBL" id="PYGE01000009">
    <property type="protein sequence ID" value="PSL02711.1"/>
    <property type="molecule type" value="Genomic_DNA"/>
</dbReference>
<comment type="catalytic activity">
    <reaction evidence="3">
        <text>N-acetyl-D-muramate 6-phosphate + H2O = N-acetyl-D-glucosamine 6-phosphate + (R)-lactate</text>
        <dbReference type="Rhea" id="RHEA:26410"/>
        <dbReference type="ChEBI" id="CHEBI:15377"/>
        <dbReference type="ChEBI" id="CHEBI:16004"/>
        <dbReference type="ChEBI" id="CHEBI:57513"/>
        <dbReference type="ChEBI" id="CHEBI:58722"/>
        <dbReference type="EC" id="4.2.1.126"/>
    </reaction>
</comment>
<dbReference type="InterPro" id="IPR005486">
    <property type="entry name" value="Glucokinase_regulatory_CS"/>
</dbReference>
<reference evidence="5 6" key="1">
    <citation type="submission" date="2018-03" db="EMBL/GenBank/DDBJ databases">
        <title>Genomic Encyclopedia of Archaeal and Bacterial Type Strains, Phase II (KMG-II): from individual species to whole genera.</title>
        <authorList>
            <person name="Goeker M."/>
        </authorList>
    </citation>
    <scope>NUCLEOTIDE SEQUENCE [LARGE SCALE GENOMIC DNA]</scope>
    <source>
        <strain evidence="5 6">DSM 45211</strain>
    </source>
</reference>
<dbReference type="SUPFAM" id="SSF53067">
    <property type="entry name" value="Actin-like ATPase domain"/>
    <property type="match status" value="1"/>
</dbReference>
<comment type="caution">
    <text evidence="5">The sequence shown here is derived from an EMBL/GenBank/DDBJ whole genome shotgun (WGS) entry which is preliminary data.</text>
</comment>
<keyword evidence="2 3" id="KW-0119">Carbohydrate metabolism</keyword>
<proteinExistence type="inferred from homology"/>
<feature type="active site" description="Proton donor" evidence="3">
    <location>
        <position position="87"/>
    </location>
</feature>
<dbReference type="Pfam" id="PF01869">
    <property type="entry name" value="BcrAD_BadFG"/>
    <property type="match status" value="1"/>
</dbReference>
<feature type="active site" evidence="3">
    <location>
        <position position="118"/>
    </location>
</feature>
<gene>
    <name evidence="3" type="primary">murQ</name>
    <name evidence="5" type="ORF">CLV30_10916</name>
</gene>
<comment type="function">
    <text evidence="3">Specifically catalyzes the cleavage of the D-lactyl ether substituent of MurNAc 6-phosphate, producing GlcNAc 6-phosphate and D-lactate.</text>
</comment>
<feature type="domain" description="SIS" evidence="4">
    <location>
        <begin position="59"/>
        <end position="221"/>
    </location>
</feature>
<dbReference type="NCBIfam" id="NF003915">
    <property type="entry name" value="PRK05441.1"/>
    <property type="match status" value="1"/>
</dbReference>
<dbReference type="InterPro" id="IPR002731">
    <property type="entry name" value="ATPase_BadF"/>
</dbReference>
<comment type="pathway">
    <text evidence="3">Amino-sugar metabolism; N-acetylmuramate degradation.</text>
</comment>
<dbReference type="PANTHER" id="PTHR10088:SF4">
    <property type="entry name" value="GLUCOKINASE REGULATORY PROTEIN"/>
    <property type="match status" value="1"/>
</dbReference>
<dbReference type="SUPFAM" id="SSF53697">
    <property type="entry name" value="SIS domain"/>
    <property type="match status" value="1"/>
</dbReference>
<keyword evidence="1 3" id="KW-0456">Lyase</keyword>
<dbReference type="InterPro" id="IPR001347">
    <property type="entry name" value="SIS_dom"/>
</dbReference>
<dbReference type="InterPro" id="IPR046348">
    <property type="entry name" value="SIS_dom_sf"/>
</dbReference>
<dbReference type="GO" id="GO:0097173">
    <property type="term" value="P:N-acetylmuramic acid catabolic process"/>
    <property type="evidence" value="ECO:0007669"/>
    <property type="project" value="UniProtKB-UniPathway"/>
</dbReference>
<protein>
    <recommendedName>
        <fullName evidence="3">N-acetylmuramic acid 6-phosphate etherase</fullName>
        <shortName evidence="3">MurNAc-6-P etherase</shortName>
        <ecNumber evidence="3">4.2.1.126</ecNumber>
    </recommendedName>
    <alternativeName>
        <fullName evidence="3">N-acetylmuramic acid 6-phosphate hydrolase</fullName>
    </alternativeName>
    <alternativeName>
        <fullName evidence="3">N-acetylmuramic acid 6-phosphate lyase</fullName>
    </alternativeName>
</protein>
<dbReference type="Pfam" id="PF22645">
    <property type="entry name" value="GKRP_SIS_N"/>
    <property type="match status" value="1"/>
</dbReference>
<evidence type="ECO:0000313" key="5">
    <source>
        <dbReference type="EMBL" id="PSL02711.1"/>
    </source>
</evidence>
<dbReference type="PROSITE" id="PS01272">
    <property type="entry name" value="GCKR"/>
    <property type="match status" value="1"/>
</dbReference>
<dbReference type="InterPro" id="IPR005488">
    <property type="entry name" value="Etherase_MurQ"/>
</dbReference>
<dbReference type="PROSITE" id="PS51464">
    <property type="entry name" value="SIS"/>
    <property type="match status" value="1"/>
</dbReference>
<dbReference type="HAMAP" id="MF_00068">
    <property type="entry name" value="MurQ"/>
    <property type="match status" value="1"/>
</dbReference>
<sequence>MTTRATGTDKPTERRLSESYDIDLMSTQEILTCINTEDSNVPGAVAATLPQLAAVVDHAVAAVRRGGRVHYFGAGTSGRFGVLDAAEVPATYGVSSDTFTAHLAGGTAAMISAVEDAEDDPESGAADAEQALRADDIAIGLAASGRTPYVAGALRRARELGARTVAITSDPSAPLADGADHHLCAATGPEVITGSTRMKAGTAQKLILSSFSTALMIRLGHTYSNLMIDLVPVNDKLRARVLTLLQVASGASAPEAARALDTCGGEVRTALLVLLLDVDPARARALDEKHRSLREAVQHTTRSNRRRTAQDCHVGVDIGASGYRVAIVRGGELVDMVQGHVRPSVSATGPDLRAVSDAVAREVTVSTRRHGLDVATLGLGVAGGRAFPNVTEALLPILNIVHADMMAVFADGVSSYVGALGFEAGAVLAAGTGSVVIATDATTTWRRTDGLGHLLGDIGSGAWIGRRALEVAVRHATGRPTTSAALRTAAESRFGSVATLVNDLHRSPDPSATMASFVPDVVAAAREDDAAAELLAQAADELAATLLHAADGLTRRLAAVGGIAGQDGPLRHLLEQRLTAAGHELTEAAGSAAEGAAHIVRALSQDTLPEVFRDQLLAVHT</sequence>
<dbReference type="InterPro" id="IPR040190">
    <property type="entry name" value="MURQ/GCKR"/>
</dbReference>
<dbReference type="GO" id="GO:0097367">
    <property type="term" value="F:carbohydrate derivative binding"/>
    <property type="evidence" value="ECO:0007669"/>
    <property type="project" value="InterPro"/>
</dbReference>
<keyword evidence="6" id="KW-1185">Reference proteome</keyword>
<dbReference type="InterPro" id="IPR043129">
    <property type="entry name" value="ATPase_NBD"/>
</dbReference>
<comment type="subunit">
    <text evidence="3">Homodimer.</text>
</comment>
<evidence type="ECO:0000256" key="3">
    <source>
        <dbReference type="HAMAP-Rule" id="MF_00068"/>
    </source>
</evidence>
<comment type="miscellaneous">
    <text evidence="3">A lyase-type mechanism (elimination/hydration) is suggested for the cleavage of the lactyl ether bond of MurNAc 6-phosphate, with the formation of an alpha,beta-unsaturated aldehyde intermediate with (E)-stereochemistry, followed by the syn addition of water to give product.</text>
</comment>
<evidence type="ECO:0000259" key="4">
    <source>
        <dbReference type="PROSITE" id="PS51464"/>
    </source>
</evidence>
<dbReference type="GO" id="GO:0016835">
    <property type="term" value="F:carbon-oxygen lyase activity"/>
    <property type="evidence" value="ECO:0007669"/>
    <property type="project" value="UniProtKB-UniRule"/>
</dbReference>
<dbReference type="UniPathway" id="UPA00342"/>
<name>A0A2P8DZS3_9ACTN</name>
<dbReference type="NCBIfam" id="NF009222">
    <property type="entry name" value="PRK12570.1"/>
    <property type="match status" value="1"/>
</dbReference>
<dbReference type="EC" id="4.2.1.126" evidence="3"/>
<organism evidence="5 6">
    <name type="scientific">Haloactinopolyspora alba</name>
    <dbReference type="NCBI Taxonomy" id="648780"/>
    <lineage>
        <taxon>Bacteria</taxon>
        <taxon>Bacillati</taxon>
        <taxon>Actinomycetota</taxon>
        <taxon>Actinomycetes</taxon>
        <taxon>Jiangellales</taxon>
        <taxon>Jiangellaceae</taxon>
        <taxon>Haloactinopolyspora</taxon>
    </lineage>
</organism>
<dbReference type="GO" id="GO:0009254">
    <property type="term" value="P:peptidoglycan turnover"/>
    <property type="evidence" value="ECO:0007669"/>
    <property type="project" value="TreeGrafter"/>
</dbReference>
<dbReference type="Proteomes" id="UP000243528">
    <property type="component" value="Unassembled WGS sequence"/>
</dbReference>
<evidence type="ECO:0000256" key="1">
    <source>
        <dbReference type="ARBA" id="ARBA00023239"/>
    </source>
</evidence>
<dbReference type="Gene3D" id="3.30.420.40">
    <property type="match status" value="2"/>
</dbReference>
<dbReference type="GO" id="GO:0046348">
    <property type="term" value="P:amino sugar catabolic process"/>
    <property type="evidence" value="ECO:0007669"/>
    <property type="project" value="InterPro"/>
</dbReference>
<dbReference type="CDD" id="cd05007">
    <property type="entry name" value="SIS_Etherase"/>
    <property type="match status" value="1"/>
</dbReference>
<evidence type="ECO:0000256" key="2">
    <source>
        <dbReference type="ARBA" id="ARBA00023277"/>
    </source>
</evidence>
<dbReference type="OrthoDB" id="9813395at2"/>
<dbReference type="PANTHER" id="PTHR10088">
    <property type="entry name" value="GLUCOKINASE REGULATORY PROTEIN"/>
    <property type="match status" value="1"/>
</dbReference>
<dbReference type="GO" id="GO:0016803">
    <property type="term" value="F:ether hydrolase activity"/>
    <property type="evidence" value="ECO:0007669"/>
    <property type="project" value="TreeGrafter"/>
</dbReference>